<dbReference type="Gene3D" id="3.60.10.10">
    <property type="entry name" value="Endonuclease/exonuclease/phosphatase"/>
    <property type="match status" value="1"/>
</dbReference>
<keyword evidence="2" id="KW-0269">Exonuclease</keyword>
<dbReference type="InterPro" id="IPR005135">
    <property type="entry name" value="Endo/exonuclease/phosphatase"/>
</dbReference>
<keyword evidence="2" id="KW-0378">Hydrolase</keyword>
<organism evidence="2 3">
    <name type="scientific">Geodermatophilus obscurus</name>
    <dbReference type="NCBI Taxonomy" id="1861"/>
    <lineage>
        <taxon>Bacteria</taxon>
        <taxon>Bacillati</taxon>
        <taxon>Actinomycetota</taxon>
        <taxon>Actinomycetes</taxon>
        <taxon>Geodermatophilales</taxon>
        <taxon>Geodermatophilaceae</taxon>
        <taxon>Geodermatophilus</taxon>
    </lineage>
</organism>
<dbReference type="PANTHER" id="PTHR42834:SF1">
    <property type="entry name" value="ENDONUCLEASE_EXONUCLEASE_PHOSPHATASE FAMILY PROTEIN (AFU_ORTHOLOGUE AFUA_3G09210)"/>
    <property type="match status" value="1"/>
</dbReference>
<evidence type="ECO:0000313" key="2">
    <source>
        <dbReference type="EMBL" id="SHN83666.1"/>
    </source>
</evidence>
<feature type="domain" description="Endonuclease/exonuclease/phosphatase" evidence="1">
    <location>
        <begin position="115"/>
        <end position="360"/>
    </location>
</feature>
<dbReference type="RefSeq" id="WP_072919924.1">
    <property type="nucleotide sequence ID" value="NZ_FRDM01000021.1"/>
</dbReference>
<gene>
    <name evidence="2" type="ORF">SAMN05660350_03463</name>
</gene>
<dbReference type="Pfam" id="PF03372">
    <property type="entry name" value="Exo_endo_phos"/>
    <property type="match status" value="1"/>
</dbReference>
<evidence type="ECO:0000259" key="1">
    <source>
        <dbReference type="Pfam" id="PF03372"/>
    </source>
</evidence>
<reference evidence="2 3" key="1">
    <citation type="submission" date="2016-12" db="EMBL/GenBank/DDBJ databases">
        <authorList>
            <person name="Song W.-J."/>
            <person name="Kurnit D.M."/>
        </authorList>
    </citation>
    <scope>NUCLEOTIDE SEQUENCE [LARGE SCALE GENOMIC DNA]</scope>
    <source>
        <strain evidence="2 3">DSM 43162</strain>
    </source>
</reference>
<evidence type="ECO:0000313" key="3">
    <source>
        <dbReference type="Proteomes" id="UP000184428"/>
    </source>
</evidence>
<sequence>MRIASFNVENLFQRARALDPANWEAGRPALEHQARLNAVLGRPEYSDDDKAEIVDLLDALGLSSSDAGPLAVLRQNRGRLLTRHPDGQVEITASGRADWVGWVELTRGPVDELSTRHTGQVISDLAPDVLGTVEVEDRPTLKAFSEVLLPAVQAPAYGHAMVIDGNDFRGIDVGVLLKEGHAITSMVSHVDDTDDEGTVFSRDCPEYLIEGPQGSRVLLLINHLKSKGFGSQRANDARRRRQAVRVAQIYEAARAAGEDHVAVIGDFNDTPDSEPLRPLLADTDLRDITESPRFTSDGRPGTFRNGTKGSKIDYVLLSPALFAAASGGGIYRKGVWGGKNGTLWEHYPDMSGPHQAASDHAVIWADVDV</sequence>
<dbReference type="Proteomes" id="UP000184428">
    <property type="component" value="Unassembled WGS sequence"/>
</dbReference>
<dbReference type="GO" id="GO:0004519">
    <property type="term" value="F:endonuclease activity"/>
    <property type="evidence" value="ECO:0007669"/>
    <property type="project" value="UniProtKB-KW"/>
</dbReference>
<dbReference type="InterPro" id="IPR036691">
    <property type="entry name" value="Endo/exonu/phosph_ase_sf"/>
</dbReference>
<keyword evidence="2" id="KW-0540">Nuclease</keyword>
<dbReference type="EMBL" id="FRDM01000021">
    <property type="protein sequence ID" value="SHN83666.1"/>
    <property type="molecule type" value="Genomic_DNA"/>
</dbReference>
<dbReference type="SUPFAM" id="SSF56219">
    <property type="entry name" value="DNase I-like"/>
    <property type="match status" value="1"/>
</dbReference>
<accession>A0A1M7UL91</accession>
<dbReference type="OrthoDB" id="1398885at2"/>
<dbReference type="GO" id="GO:0004527">
    <property type="term" value="F:exonuclease activity"/>
    <property type="evidence" value="ECO:0007669"/>
    <property type="project" value="UniProtKB-KW"/>
</dbReference>
<proteinExistence type="predicted"/>
<dbReference type="AlphaFoldDB" id="A0A1M7UL91"/>
<dbReference type="PANTHER" id="PTHR42834">
    <property type="entry name" value="ENDONUCLEASE/EXONUCLEASE/PHOSPHATASE FAMILY PROTEIN (AFU_ORTHOLOGUE AFUA_3G09210)"/>
    <property type="match status" value="1"/>
</dbReference>
<keyword evidence="2" id="KW-0255">Endonuclease</keyword>
<name>A0A1M7UL91_9ACTN</name>
<protein>
    <submittedName>
        <fullName evidence="2">Metal-dependent hydrolase, endonuclease/exonuclease/phosphatase family</fullName>
    </submittedName>
</protein>